<reference evidence="2" key="1">
    <citation type="journal article" date="2022" name="Mol. Ecol. Resour.">
        <title>The genomes of chicory, endive, great burdock and yacon provide insights into Asteraceae palaeo-polyploidization history and plant inulin production.</title>
        <authorList>
            <person name="Fan W."/>
            <person name="Wang S."/>
            <person name="Wang H."/>
            <person name="Wang A."/>
            <person name="Jiang F."/>
            <person name="Liu H."/>
            <person name="Zhao H."/>
            <person name="Xu D."/>
            <person name="Zhang Y."/>
        </authorList>
    </citation>
    <scope>NUCLEOTIDE SEQUENCE [LARGE SCALE GENOMIC DNA]</scope>
    <source>
        <strain evidence="2">cv. Yunnan</strain>
    </source>
</reference>
<organism evidence="1 2">
    <name type="scientific">Smallanthus sonchifolius</name>
    <dbReference type="NCBI Taxonomy" id="185202"/>
    <lineage>
        <taxon>Eukaryota</taxon>
        <taxon>Viridiplantae</taxon>
        <taxon>Streptophyta</taxon>
        <taxon>Embryophyta</taxon>
        <taxon>Tracheophyta</taxon>
        <taxon>Spermatophyta</taxon>
        <taxon>Magnoliopsida</taxon>
        <taxon>eudicotyledons</taxon>
        <taxon>Gunneridae</taxon>
        <taxon>Pentapetalae</taxon>
        <taxon>asterids</taxon>
        <taxon>campanulids</taxon>
        <taxon>Asterales</taxon>
        <taxon>Asteraceae</taxon>
        <taxon>Asteroideae</taxon>
        <taxon>Heliantheae alliance</taxon>
        <taxon>Millerieae</taxon>
        <taxon>Smallanthus</taxon>
    </lineage>
</organism>
<reference evidence="1 2" key="2">
    <citation type="journal article" date="2022" name="Mol. Ecol. Resour.">
        <title>The genomes of chicory, endive, great burdock and yacon provide insights into Asteraceae paleo-polyploidization history and plant inulin production.</title>
        <authorList>
            <person name="Fan W."/>
            <person name="Wang S."/>
            <person name="Wang H."/>
            <person name="Wang A."/>
            <person name="Jiang F."/>
            <person name="Liu H."/>
            <person name="Zhao H."/>
            <person name="Xu D."/>
            <person name="Zhang Y."/>
        </authorList>
    </citation>
    <scope>NUCLEOTIDE SEQUENCE [LARGE SCALE GENOMIC DNA]</scope>
    <source>
        <strain evidence="2">cv. Yunnan</strain>
        <tissue evidence="1">Leaves</tissue>
    </source>
</reference>
<evidence type="ECO:0000313" key="2">
    <source>
        <dbReference type="Proteomes" id="UP001056120"/>
    </source>
</evidence>
<dbReference type="EMBL" id="CM042022">
    <property type="protein sequence ID" value="KAI3816602.1"/>
    <property type="molecule type" value="Genomic_DNA"/>
</dbReference>
<comment type="caution">
    <text evidence="1">The sequence shown here is derived from an EMBL/GenBank/DDBJ whole genome shotgun (WGS) entry which is preliminary data.</text>
</comment>
<protein>
    <submittedName>
        <fullName evidence="1">Uncharacterized protein</fullName>
    </submittedName>
</protein>
<accession>A0ACB9J8Y7</accession>
<sequence length="534" mass="62219">MRQRRWVELLSDYDYEIRYHPGKANVVADALSRKDRIKPTRVRAMGMLVQTSLKDKILLAQKQVVANDELKKDLDCGVEKHLEPKPDDLLYFMGRIWIPDSSELRTLILDEAHKARYSVHPGADKMYHDLKEFYWWPGMKKDIALYVGKCLTCSKVKAEHQKPSGLLQQLEIPQWKWEQISMDFITKLPRTSSGHDSIWVIVDRLTKSAHFLPIREDYKMEKLSRLYINEVVTRHGVPLSIISDRDSRFTSRFLQSLQKALGTRLNLSTAYHPQTDGQSERTIQTLEDMLRSCVIDFGGSWDQHLPLIEFSYNNSYHTSIKCAPFEALYGRKCRSPVCWTEIGDAQITGPELIQETTDKILQIQERLKASRDRQKSYADNRRKPLEFQVGDRVLLKVSPWKGVVRFGKKGKLAPRFVGPFEILERIGPVAYRLKLPTKLCNVHDVFHVSNLKRCLADDTLQVPLDDVRIDNSMHFDEKPVEIMDREVKQLKRSRIPIVKVRWEAKHGPEFTWEREDQMKHKYPHLFLDPTASTS</sequence>
<keyword evidence="2" id="KW-1185">Reference proteome</keyword>
<gene>
    <name evidence="1" type="ORF">L1987_16305</name>
</gene>
<dbReference type="Proteomes" id="UP001056120">
    <property type="component" value="Linkage Group LG05"/>
</dbReference>
<evidence type="ECO:0000313" key="1">
    <source>
        <dbReference type="EMBL" id="KAI3816602.1"/>
    </source>
</evidence>
<name>A0ACB9J8Y7_9ASTR</name>
<proteinExistence type="predicted"/>